<proteinExistence type="predicted"/>
<protein>
    <submittedName>
        <fullName evidence="1">Uncharacterized protein</fullName>
    </submittedName>
</protein>
<reference evidence="1" key="1">
    <citation type="submission" date="2024-09" db="EMBL/GenBank/DDBJ databases">
        <title>Black Yeasts Isolated from many extreme environments.</title>
        <authorList>
            <person name="Coleine C."/>
            <person name="Stajich J.E."/>
            <person name="Selbmann L."/>
        </authorList>
    </citation>
    <scope>NUCLEOTIDE SEQUENCE</scope>
    <source>
        <strain evidence="1">CCFEE 5737</strain>
    </source>
</reference>
<feature type="non-terminal residue" evidence="1">
    <location>
        <position position="331"/>
    </location>
</feature>
<gene>
    <name evidence="1" type="ORF">LTS18_014615</name>
</gene>
<organism evidence="1 2">
    <name type="scientific">Coniosporium uncinatum</name>
    <dbReference type="NCBI Taxonomy" id="93489"/>
    <lineage>
        <taxon>Eukaryota</taxon>
        <taxon>Fungi</taxon>
        <taxon>Dikarya</taxon>
        <taxon>Ascomycota</taxon>
        <taxon>Pezizomycotina</taxon>
        <taxon>Dothideomycetes</taxon>
        <taxon>Dothideomycetes incertae sedis</taxon>
        <taxon>Coniosporium</taxon>
    </lineage>
</organism>
<sequence length="331" mass="36242">MGVDTRPLLPAPTEPSVISSVDNGSLVADDLATDLSRRTDQTSYSIPEDGSPVTITTKKTRNGKDAPAGPHQSETSLLIEYFEARKGDKVHSRPSVRVRVTPSSQRKGKSTHDHIQITESTKNRKPSYTRRISLGSPTHREEAPPVPTEVSYSSESNLSGHLPVEVEVLQNHSDISKSGVSEEPYVAASDVSSMPPDSMLEGDIKILSPRKQRSEASEEKIIPTEAVIADTLKAPEFRDRNLSRERITQKVMEKLAGQPEGYSSGGKHRHASSRDRSASKEDLVEGVKSPSKRRSSKSHRDEDSLHGADSSLNPSDLSRRSDDKYSIRSGT</sequence>
<evidence type="ECO:0000313" key="2">
    <source>
        <dbReference type="Proteomes" id="UP001186974"/>
    </source>
</evidence>
<keyword evidence="2" id="KW-1185">Reference proteome</keyword>
<dbReference type="EMBL" id="JAWDJW010004714">
    <property type="protein sequence ID" value="KAK3072566.1"/>
    <property type="molecule type" value="Genomic_DNA"/>
</dbReference>
<accession>A0ACC3DGW2</accession>
<comment type="caution">
    <text evidence="1">The sequence shown here is derived from an EMBL/GenBank/DDBJ whole genome shotgun (WGS) entry which is preliminary data.</text>
</comment>
<name>A0ACC3DGW2_9PEZI</name>
<dbReference type="Proteomes" id="UP001186974">
    <property type="component" value="Unassembled WGS sequence"/>
</dbReference>
<evidence type="ECO:0000313" key="1">
    <source>
        <dbReference type="EMBL" id="KAK3072566.1"/>
    </source>
</evidence>